<keyword evidence="10 12" id="KW-0472">Membrane</keyword>
<dbReference type="RefSeq" id="WP_035439920.1">
    <property type="nucleotide sequence ID" value="NZ_AUEH01000008.1"/>
</dbReference>
<comment type="caution">
    <text evidence="15">The sequence shown here is derived from an EMBL/GenBank/DDBJ whole genome shotgun (WGS) entry which is preliminary data.</text>
</comment>
<feature type="domain" description="PTS EIIB type-1" evidence="13">
    <location>
        <begin position="4"/>
        <end position="86"/>
    </location>
</feature>
<dbReference type="AlphaFoldDB" id="A0A0R1XIG6"/>
<keyword evidence="2" id="KW-0813">Transport</keyword>
<dbReference type="eggNOG" id="COG1263">
    <property type="taxonomic scope" value="Bacteria"/>
</dbReference>
<proteinExistence type="predicted"/>
<dbReference type="GO" id="GO:0009401">
    <property type="term" value="P:phosphoenolpyruvate-dependent sugar phosphotransferase system"/>
    <property type="evidence" value="ECO:0007669"/>
    <property type="project" value="UniProtKB-KW"/>
</dbReference>
<evidence type="ECO:0000256" key="2">
    <source>
        <dbReference type="ARBA" id="ARBA00022448"/>
    </source>
</evidence>
<dbReference type="PANTHER" id="PTHR30175:SF1">
    <property type="entry name" value="PTS SYSTEM ARBUTIN-, CELLOBIOSE-, AND SALICIN-SPECIFIC EIIBC COMPONENT-RELATED"/>
    <property type="match status" value="1"/>
</dbReference>
<dbReference type="eggNOG" id="COG1264">
    <property type="taxonomic scope" value="Bacteria"/>
</dbReference>
<feature type="transmembrane region" description="Helical" evidence="12">
    <location>
        <begin position="404"/>
        <end position="422"/>
    </location>
</feature>
<dbReference type="PROSITE" id="PS01035">
    <property type="entry name" value="PTS_EIIB_TYPE_1_CYS"/>
    <property type="match status" value="1"/>
</dbReference>
<dbReference type="InterPro" id="IPR013013">
    <property type="entry name" value="PTS_EIIC_1"/>
</dbReference>
<evidence type="ECO:0000256" key="11">
    <source>
        <dbReference type="PROSITE-ProRule" id="PRU00421"/>
    </source>
</evidence>
<dbReference type="Pfam" id="PF02378">
    <property type="entry name" value="PTS_EIIC"/>
    <property type="match status" value="1"/>
</dbReference>
<feature type="transmembrane region" description="Helical" evidence="12">
    <location>
        <begin position="262"/>
        <end position="285"/>
    </location>
</feature>
<feature type="transmembrane region" description="Helical" evidence="12">
    <location>
        <begin position="451"/>
        <end position="473"/>
    </location>
</feature>
<keyword evidence="6" id="KW-0598">Phosphotransferase system</keyword>
<feature type="transmembrane region" description="Helical" evidence="12">
    <location>
        <begin position="154"/>
        <end position="173"/>
    </location>
</feature>
<evidence type="ECO:0000256" key="7">
    <source>
        <dbReference type="ARBA" id="ARBA00022692"/>
    </source>
</evidence>
<evidence type="ECO:0000256" key="4">
    <source>
        <dbReference type="ARBA" id="ARBA00022597"/>
    </source>
</evidence>
<keyword evidence="5" id="KW-0808">Transferase</keyword>
<dbReference type="GO" id="GO:0008982">
    <property type="term" value="F:protein-N(PI)-phosphohistidine-sugar phosphotransferase activity"/>
    <property type="evidence" value="ECO:0007669"/>
    <property type="project" value="InterPro"/>
</dbReference>
<keyword evidence="7 12" id="KW-0812">Transmembrane</keyword>
<dbReference type="SUPFAM" id="SSF55604">
    <property type="entry name" value="Glucose permease domain IIB"/>
    <property type="match status" value="1"/>
</dbReference>
<feature type="transmembrane region" description="Helical" evidence="12">
    <location>
        <begin position="223"/>
        <end position="250"/>
    </location>
</feature>
<keyword evidence="3" id="KW-1003">Cell membrane</keyword>
<dbReference type="Pfam" id="PF00367">
    <property type="entry name" value="PTS_EIIB"/>
    <property type="match status" value="1"/>
</dbReference>
<dbReference type="InterPro" id="IPR001996">
    <property type="entry name" value="PTS_IIB_1"/>
</dbReference>
<feature type="active site" description="Phosphocysteine intermediate; for EIIB activity" evidence="11">
    <location>
        <position position="26"/>
    </location>
</feature>
<dbReference type="PROSITE" id="PS51103">
    <property type="entry name" value="PTS_EIIC_TYPE_1"/>
    <property type="match status" value="1"/>
</dbReference>
<dbReference type="Gene3D" id="3.30.1360.60">
    <property type="entry name" value="Glucose permease domain IIB"/>
    <property type="match status" value="1"/>
</dbReference>
<keyword evidence="9 12" id="KW-1133">Transmembrane helix</keyword>
<dbReference type="CDD" id="cd00212">
    <property type="entry name" value="PTS_IIB_glc"/>
    <property type="match status" value="1"/>
</dbReference>
<dbReference type="PANTHER" id="PTHR30175">
    <property type="entry name" value="PHOSPHOTRANSFERASE SYSTEM TRANSPORT PROTEIN"/>
    <property type="match status" value="1"/>
</dbReference>
<dbReference type="InterPro" id="IPR036878">
    <property type="entry name" value="Glu_permease_IIB"/>
</dbReference>
<dbReference type="GO" id="GO:0090589">
    <property type="term" value="F:protein-phosphocysteine-trehalose phosphotransferase system transporter activity"/>
    <property type="evidence" value="ECO:0007669"/>
    <property type="project" value="TreeGrafter"/>
</dbReference>
<gene>
    <name evidence="15" type="ORF">FC91_GL002415</name>
</gene>
<dbReference type="InterPro" id="IPR050558">
    <property type="entry name" value="PTS_Sugar-Specific_Components"/>
</dbReference>
<comment type="subcellular location">
    <subcellularLocation>
        <location evidence="1">Cell membrane</location>
        <topology evidence="1">Multi-pass membrane protein</topology>
    </subcellularLocation>
</comment>
<evidence type="ECO:0000256" key="8">
    <source>
        <dbReference type="ARBA" id="ARBA00022777"/>
    </source>
</evidence>
<reference evidence="15 16" key="1">
    <citation type="journal article" date="2015" name="Genome Announc.">
        <title>Expanding the biotechnology potential of lactobacilli through comparative genomics of 213 strains and associated genera.</title>
        <authorList>
            <person name="Sun Z."/>
            <person name="Harris H.M."/>
            <person name="McCann A."/>
            <person name="Guo C."/>
            <person name="Argimon S."/>
            <person name="Zhang W."/>
            <person name="Yang X."/>
            <person name="Jeffery I.B."/>
            <person name="Cooney J.C."/>
            <person name="Kagawa T.F."/>
            <person name="Liu W."/>
            <person name="Song Y."/>
            <person name="Salvetti E."/>
            <person name="Wrobel A."/>
            <person name="Rasinkangas P."/>
            <person name="Parkhill J."/>
            <person name="Rea M.C."/>
            <person name="O'Sullivan O."/>
            <person name="Ritari J."/>
            <person name="Douillard F.P."/>
            <person name="Paul Ross R."/>
            <person name="Yang R."/>
            <person name="Briner A.E."/>
            <person name="Felis G.E."/>
            <person name="de Vos W.M."/>
            <person name="Barrangou R."/>
            <person name="Klaenhammer T.R."/>
            <person name="Caufield P.W."/>
            <person name="Cui Y."/>
            <person name="Zhang H."/>
            <person name="O'Toole P.W."/>
        </authorList>
    </citation>
    <scope>NUCLEOTIDE SEQUENCE [LARGE SCALE GENOMIC DNA]</scope>
    <source>
        <strain evidence="15 16">DSM 16991</strain>
    </source>
</reference>
<evidence type="ECO:0000256" key="12">
    <source>
        <dbReference type="SAM" id="Phobius"/>
    </source>
</evidence>
<name>A0A0R1XIG6_9LACO</name>
<sequence>MDNNKLAQEIVDKIGGKDNVNSLVHCVTRLRFKLKNEDLAKTSEIKSLDGVATVIQQSGQYQVVIGPNVADVYDEVIPLLGSNVGGGEVPADDIVAAASTAAPAKKEGLFSRLIDVISGVFTPLLGLLVANGMMKGLLIILAATNIAPQKSGTFQILSIVSDCFFYFFPVFLGYTAMKKFGGTPFIGMGIGAALIYPQLLTIMQQKPLYYLFAGTPFSSPVYLTFFGIPVLLVNYATSVIPVIVASYVAAQLEKRINKRINVNMRMFFVPFLLFLIVIPLSFIVIGPITSWISLGLGAGAQWLFNLSPIIFGMLYGGLIQFLVIFGVHWGFVALSLNNLTTLGYDPITIMGAPSALAQGGAALAVTLRTKSKKAKATGWSAFVSSLFGITEPSVYGINLPRKKPFIFASIGGAVGGAIFGLLQIRQYAYGPGGLLTFLTIINPKQGFTSTIIFAMIACVAAFVVAFTLTYVFFDATEEDAVDAQVEQTAAEAKAEQIA</sequence>
<feature type="transmembrane region" description="Helical" evidence="12">
    <location>
        <begin position="185"/>
        <end position="203"/>
    </location>
</feature>
<dbReference type="GO" id="GO:0016301">
    <property type="term" value="F:kinase activity"/>
    <property type="evidence" value="ECO:0007669"/>
    <property type="project" value="UniProtKB-KW"/>
</dbReference>
<accession>A0A0R1XIG6</accession>
<dbReference type="GO" id="GO:0015771">
    <property type="term" value="P:trehalose transport"/>
    <property type="evidence" value="ECO:0007669"/>
    <property type="project" value="TreeGrafter"/>
</dbReference>
<feature type="transmembrane region" description="Helical" evidence="12">
    <location>
        <begin position="113"/>
        <end position="134"/>
    </location>
</feature>
<dbReference type="Proteomes" id="UP000050949">
    <property type="component" value="Unassembled WGS sequence"/>
</dbReference>
<dbReference type="InterPro" id="IPR018113">
    <property type="entry name" value="PTrfase_EIIB_Cys"/>
</dbReference>
<evidence type="ECO:0000259" key="14">
    <source>
        <dbReference type="PROSITE" id="PS51103"/>
    </source>
</evidence>
<evidence type="ECO:0000313" key="15">
    <source>
        <dbReference type="EMBL" id="KRM27657.1"/>
    </source>
</evidence>
<dbReference type="PATRIC" id="fig|1122147.4.peg.2494"/>
<evidence type="ECO:0000256" key="6">
    <source>
        <dbReference type="ARBA" id="ARBA00022683"/>
    </source>
</evidence>
<dbReference type="InterPro" id="IPR003352">
    <property type="entry name" value="PTS_EIIC"/>
</dbReference>
<organism evidence="15 16">
    <name type="scientific">Schleiferilactobacillus harbinensis DSM 16991</name>
    <dbReference type="NCBI Taxonomy" id="1122147"/>
    <lineage>
        <taxon>Bacteria</taxon>
        <taxon>Bacillati</taxon>
        <taxon>Bacillota</taxon>
        <taxon>Bacilli</taxon>
        <taxon>Lactobacillales</taxon>
        <taxon>Lactobacillaceae</taxon>
        <taxon>Schleiferilactobacillus</taxon>
    </lineage>
</organism>
<evidence type="ECO:0000256" key="5">
    <source>
        <dbReference type="ARBA" id="ARBA00022679"/>
    </source>
</evidence>
<dbReference type="FunFam" id="3.30.1360.60:FF:000001">
    <property type="entry name" value="PTS system glucose-specific IIBC component PtsG"/>
    <property type="match status" value="1"/>
</dbReference>
<keyword evidence="4" id="KW-0762">Sugar transport</keyword>
<feature type="domain" description="PTS EIIC type-1" evidence="14">
    <location>
        <begin position="115"/>
        <end position="486"/>
    </location>
</feature>
<evidence type="ECO:0000256" key="3">
    <source>
        <dbReference type="ARBA" id="ARBA00022475"/>
    </source>
</evidence>
<evidence type="ECO:0000256" key="1">
    <source>
        <dbReference type="ARBA" id="ARBA00004651"/>
    </source>
</evidence>
<protein>
    <submittedName>
        <fullName evidence="15">Beta-glucosides PTS, EIIBCA</fullName>
    </submittedName>
</protein>
<keyword evidence="8" id="KW-0418">Kinase</keyword>
<evidence type="ECO:0000256" key="9">
    <source>
        <dbReference type="ARBA" id="ARBA00022989"/>
    </source>
</evidence>
<evidence type="ECO:0000259" key="13">
    <source>
        <dbReference type="PROSITE" id="PS51098"/>
    </source>
</evidence>
<dbReference type="PROSITE" id="PS51098">
    <property type="entry name" value="PTS_EIIB_TYPE_1"/>
    <property type="match status" value="1"/>
</dbReference>
<dbReference type="OrthoDB" id="9769191at2"/>
<evidence type="ECO:0000256" key="10">
    <source>
        <dbReference type="ARBA" id="ARBA00023136"/>
    </source>
</evidence>
<feature type="transmembrane region" description="Helical" evidence="12">
    <location>
        <begin position="318"/>
        <end position="336"/>
    </location>
</feature>
<dbReference type="EMBL" id="AZFW01000044">
    <property type="protein sequence ID" value="KRM27657.1"/>
    <property type="molecule type" value="Genomic_DNA"/>
</dbReference>
<dbReference type="GO" id="GO:0005886">
    <property type="term" value="C:plasma membrane"/>
    <property type="evidence" value="ECO:0007669"/>
    <property type="project" value="UniProtKB-SubCell"/>
</dbReference>
<evidence type="ECO:0000313" key="16">
    <source>
        <dbReference type="Proteomes" id="UP000050949"/>
    </source>
</evidence>